<accession>A0A382DNU7</accession>
<keyword evidence="1" id="KW-0699">rRNA-binding</keyword>
<dbReference type="NCBIfam" id="TIGR03654">
    <property type="entry name" value="L6_bact"/>
    <property type="match status" value="1"/>
</dbReference>
<organism evidence="6">
    <name type="scientific">marine metagenome</name>
    <dbReference type="NCBI Taxonomy" id="408172"/>
    <lineage>
        <taxon>unclassified sequences</taxon>
        <taxon>metagenomes</taxon>
        <taxon>ecological metagenomes</taxon>
    </lineage>
</organism>
<dbReference type="FunFam" id="3.90.930.12:FF:000002">
    <property type="entry name" value="50S ribosomal protein L6"/>
    <property type="match status" value="1"/>
</dbReference>
<sequence>MSRIGNQLIQIPSGVDVTIDGTEVTVKGPKGSLSQNFHQDMMISQDGDIVKVTRPSDESKHKAFHGLTRSLLSNMVKGVSEGFTKELELVGVGYRVQQKGKGISLNVMFSHSVEIQPDSGAELEVDGNTHIKVSGIDKQVVGQLASQIRKVRPPNVYTGKGIRYAGELVKLKPGKSARRA</sequence>
<keyword evidence="4" id="KW-0687">Ribonucleoprotein</keyword>
<keyword evidence="2" id="KW-0694">RNA-binding</keyword>
<dbReference type="PIRSF" id="PIRSF002162">
    <property type="entry name" value="Ribosomal_L6"/>
    <property type="match status" value="1"/>
</dbReference>
<name>A0A382DNU7_9ZZZZ</name>
<dbReference type="InterPro" id="IPR000702">
    <property type="entry name" value="Ribosomal_uL6-like"/>
</dbReference>
<dbReference type="EMBL" id="UINC01040335">
    <property type="protein sequence ID" value="SVB40058.1"/>
    <property type="molecule type" value="Genomic_DNA"/>
</dbReference>
<dbReference type="PANTHER" id="PTHR11655:SF14">
    <property type="entry name" value="LARGE RIBOSOMAL SUBUNIT PROTEIN UL6M"/>
    <property type="match status" value="1"/>
</dbReference>
<dbReference type="PANTHER" id="PTHR11655">
    <property type="entry name" value="60S/50S RIBOSOMAL PROTEIN L6/L9"/>
    <property type="match status" value="1"/>
</dbReference>
<dbReference type="InterPro" id="IPR036789">
    <property type="entry name" value="Ribosomal_uL6-like_a/b-dom_sf"/>
</dbReference>
<protein>
    <recommendedName>
        <fullName evidence="5">Large ribosomal subunit protein uL6 alpha-beta domain-containing protein</fullName>
    </recommendedName>
</protein>
<evidence type="ECO:0000256" key="1">
    <source>
        <dbReference type="ARBA" id="ARBA00022730"/>
    </source>
</evidence>
<dbReference type="SUPFAM" id="SSF56053">
    <property type="entry name" value="Ribosomal protein L6"/>
    <property type="match status" value="2"/>
</dbReference>
<dbReference type="Pfam" id="PF00347">
    <property type="entry name" value="Ribosomal_L6"/>
    <property type="match status" value="2"/>
</dbReference>
<dbReference type="InterPro" id="IPR020040">
    <property type="entry name" value="Ribosomal_uL6_a/b-dom"/>
</dbReference>
<evidence type="ECO:0000256" key="4">
    <source>
        <dbReference type="ARBA" id="ARBA00023274"/>
    </source>
</evidence>
<evidence type="ECO:0000256" key="3">
    <source>
        <dbReference type="ARBA" id="ARBA00022980"/>
    </source>
</evidence>
<proteinExistence type="inferred from homology"/>
<evidence type="ECO:0000256" key="2">
    <source>
        <dbReference type="ARBA" id="ARBA00022884"/>
    </source>
</evidence>
<dbReference type="GO" id="GO:0019843">
    <property type="term" value="F:rRNA binding"/>
    <property type="evidence" value="ECO:0007669"/>
    <property type="project" value="UniProtKB-KW"/>
</dbReference>
<dbReference type="Gene3D" id="3.90.930.12">
    <property type="entry name" value="Ribosomal protein L6, alpha-beta domain"/>
    <property type="match status" value="2"/>
</dbReference>
<evidence type="ECO:0000313" key="6">
    <source>
        <dbReference type="EMBL" id="SVB40058.1"/>
    </source>
</evidence>
<feature type="domain" description="Large ribosomal subunit protein uL6 alpha-beta" evidence="5">
    <location>
        <begin position="11"/>
        <end position="82"/>
    </location>
</feature>
<dbReference type="GO" id="GO:0022625">
    <property type="term" value="C:cytosolic large ribosomal subunit"/>
    <property type="evidence" value="ECO:0007669"/>
    <property type="project" value="TreeGrafter"/>
</dbReference>
<dbReference type="PRINTS" id="PR00059">
    <property type="entry name" value="RIBOSOMALL6"/>
</dbReference>
<dbReference type="GO" id="GO:0003735">
    <property type="term" value="F:structural constituent of ribosome"/>
    <property type="evidence" value="ECO:0007669"/>
    <property type="project" value="InterPro"/>
</dbReference>
<evidence type="ECO:0000259" key="5">
    <source>
        <dbReference type="Pfam" id="PF00347"/>
    </source>
</evidence>
<dbReference type="GO" id="GO:0002181">
    <property type="term" value="P:cytoplasmic translation"/>
    <property type="evidence" value="ECO:0007669"/>
    <property type="project" value="TreeGrafter"/>
</dbReference>
<dbReference type="InterPro" id="IPR019906">
    <property type="entry name" value="Ribosomal_uL6_bac-type"/>
</dbReference>
<feature type="domain" description="Large ribosomal subunit protein uL6 alpha-beta" evidence="5">
    <location>
        <begin position="90"/>
        <end position="164"/>
    </location>
</feature>
<gene>
    <name evidence="6" type="ORF">METZ01_LOCUS192912</name>
</gene>
<dbReference type="AlphaFoldDB" id="A0A382DNU7"/>
<keyword evidence="3" id="KW-0689">Ribosomal protein</keyword>
<dbReference type="HAMAP" id="MF_01365_B">
    <property type="entry name" value="Ribosomal_uL6_B"/>
    <property type="match status" value="1"/>
</dbReference>
<reference evidence="6" key="1">
    <citation type="submission" date="2018-05" db="EMBL/GenBank/DDBJ databases">
        <authorList>
            <person name="Lanie J.A."/>
            <person name="Ng W.-L."/>
            <person name="Kazmierczak K.M."/>
            <person name="Andrzejewski T.M."/>
            <person name="Davidsen T.M."/>
            <person name="Wayne K.J."/>
            <person name="Tettelin H."/>
            <person name="Glass J.I."/>
            <person name="Rusch D."/>
            <person name="Podicherti R."/>
            <person name="Tsui H.-C.T."/>
            <person name="Winkler M.E."/>
        </authorList>
    </citation>
    <scope>NUCLEOTIDE SEQUENCE</scope>
</reference>